<dbReference type="PANTHER" id="PTHR43832">
    <property type="match status" value="1"/>
</dbReference>
<keyword evidence="3" id="KW-1185">Reference proteome</keyword>
<dbReference type="Gene3D" id="3.40.50.150">
    <property type="entry name" value="Vaccinia Virus protein VP39"/>
    <property type="match status" value="1"/>
</dbReference>
<protein>
    <submittedName>
        <fullName evidence="2">Blr1512 protein</fullName>
    </submittedName>
</protein>
<accession>Q89UA5</accession>
<proteinExistence type="predicted"/>
<dbReference type="OrthoDB" id="9782855at2"/>
<dbReference type="EnsemblBacteria" id="BAC46777">
    <property type="protein sequence ID" value="BAC46777"/>
    <property type="gene ID" value="BAC46777"/>
</dbReference>
<sequence>MYSMSMGERGEAPDGMSGVIRYESLLAARTMAQRQPKKSAGCADSVESFRNPKPKPRFDKDVFCKTSAIRRLRSDFLHGDGSRGTGRHRAVARGPDGVRLHPAGRQRPNLPVASSASRTRHDQGSGRMSVVSAIIGTAERVPLPDVVIRAAIQRLCSRTATRISALGADDEAAFAGRMMLRPIAEDVDAANAGHDEAPASFIAQALGPNRKYSSCFYTTDATTLREAEEEALRQTVAHAGLADGQTILELGCGWGSLSLWTARQFPHAKVTAVSNSQGQRAYVEEQARLRGLLNLRVVTADMNVFAPEGQFDRIVSVEMFEHVMNWRKLMTRLRSWLAPEGRLFMHIVTHRSGSHLFDRANREDWIAQHVFTGGLMASHHLVRQFDDIFTVEKEWCWSGTHYQRTANDWLANFDAHRDAIEASLRNVHGDETALWMRRWRWFFLATSGLFGYAGGTEWGVSHYRMKAADEGVS</sequence>
<dbReference type="InterPro" id="IPR029063">
    <property type="entry name" value="SAM-dependent_MTases_sf"/>
</dbReference>
<reference evidence="3" key="1">
    <citation type="journal article" date="2002" name="DNA Res.">
        <title>Complete genomic sequence of nitrogen-fixing symbiotic bacterium Bradyrhizobium japonicum USDA110.</title>
        <authorList>
            <person name="Kaneko T."/>
            <person name="Nakamura Y."/>
            <person name="Sato S."/>
            <person name="Minamisawa K."/>
            <person name="Uchiumi T."/>
            <person name="Sasamoto S."/>
            <person name="Watanabe A."/>
            <person name="Idesawa K."/>
            <person name="Iriguchi M."/>
            <person name="Kawashima K."/>
            <person name="Kohara M."/>
            <person name="Matsumoto M."/>
            <person name="Shimpo S."/>
            <person name="Tsuruoka H."/>
            <person name="Wada T."/>
            <person name="Yamada M."/>
            <person name="Tabata S."/>
        </authorList>
    </citation>
    <scope>NUCLEOTIDE SEQUENCE [LARGE SCALE GENOMIC DNA]</scope>
    <source>
        <strain evidence="3">JCM 10833 / BCRC 13528 / IAM 13628 / NBRC 14792 / USDA 110</strain>
    </source>
</reference>
<dbReference type="InParanoid" id="Q89UA5"/>
<dbReference type="Proteomes" id="UP000002526">
    <property type="component" value="Chromosome"/>
</dbReference>
<organism evidence="2 3">
    <name type="scientific">Bradyrhizobium diazoefficiens (strain JCM 10833 / BCRC 13528 / IAM 13628 / NBRC 14792 / USDA 110)</name>
    <dbReference type="NCBI Taxonomy" id="224911"/>
    <lineage>
        <taxon>Bacteria</taxon>
        <taxon>Pseudomonadati</taxon>
        <taxon>Pseudomonadota</taxon>
        <taxon>Alphaproteobacteria</taxon>
        <taxon>Hyphomicrobiales</taxon>
        <taxon>Nitrobacteraceae</taxon>
        <taxon>Bradyrhizobium</taxon>
    </lineage>
</organism>
<feature type="region of interest" description="Disordered" evidence="1">
    <location>
        <begin position="33"/>
        <end position="54"/>
    </location>
</feature>
<dbReference type="KEGG" id="bja:blr1512"/>
<dbReference type="CDD" id="cd02440">
    <property type="entry name" value="AdoMet_MTases"/>
    <property type="match status" value="1"/>
</dbReference>
<gene>
    <name evidence="2" type="ordered locus">blr1512</name>
</gene>
<dbReference type="AlphaFoldDB" id="Q89UA5"/>
<name>Q89UA5_BRADU</name>
<dbReference type="HOGENOM" id="CLU_045794_0_0_5"/>
<dbReference type="PhylomeDB" id="Q89UA5"/>
<dbReference type="SUPFAM" id="SSF53335">
    <property type="entry name" value="S-adenosyl-L-methionine-dependent methyltransferases"/>
    <property type="match status" value="1"/>
</dbReference>
<dbReference type="eggNOG" id="COG2230">
    <property type="taxonomic scope" value="Bacteria"/>
</dbReference>
<feature type="region of interest" description="Disordered" evidence="1">
    <location>
        <begin position="77"/>
        <end position="125"/>
    </location>
</feature>
<evidence type="ECO:0000313" key="3">
    <source>
        <dbReference type="Proteomes" id="UP000002526"/>
    </source>
</evidence>
<dbReference type="PANTHER" id="PTHR43832:SF1">
    <property type="entry name" value="S-ADENOSYL-L-METHIONINE-DEPENDENT METHYLTRANSFERASES SUPERFAMILY PROTEIN"/>
    <property type="match status" value="1"/>
</dbReference>
<evidence type="ECO:0000256" key="1">
    <source>
        <dbReference type="SAM" id="MobiDB-lite"/>
    </source>
</evidence>
<evidence type="ECO:0000313" key="2">
    <source>
        <dbReference type="EMBL" id="BAC46777.1"/>
    </source>
</evidence>
<dbReference type="PATRIC" id="fig|224911.5.peg.1572"/>
<dbReference type="EMBL" id="BA000040">
    <property type="protein sequence ID" value="BAC46777.1"/>
    <property type="molecule type" value="Genomic_DNA"/>
</dbReference>
<dbReference type="Pfam" id="PF02353">
    <property type="entry name" value="CMAS"/>
    <property type="match status" value="1"/>
</dbReference>
<dbReference type="STRING" id="224911.AAV28_04505"/>